<dbReference type="SUPFAM" id="SSF82708">
    <property type="entry name" value="R3H domain"/>
    <property type="match status" value="1"/>
</dbReference>
<dbReference type="Proteomes" id="UP000000440">
    <property type="component" value="Chromosome"/>
</dbReference>
<dbReference type="Gene3D" id="3.30.300.20">
    <property type="match status" value="1"/>
</dbReference>
<dbReference type="STRING" id="197221.gene:10747189"/>
<dbReference type="InterPro" id="IPR001374">
    <property type="entry name" value="R3H_dom"/>
</dbReference>
<gene>
    <name evidence="2" type="ordered locus">tll0599</name>
</gene>
<dbReference type="PANTHER" id="PTHR35800:SF1">
    <property type="entry name" value="RNA-BINDING PROTEIN KHPB"/>
    <property type="match status" value="1"/>
</dbReference>
<dbReference type="InterPro" id="IPR034079">
    <property type="entry name" value="R3H_KhpB"/>
</dbReference>
<organism evidence="2 3">
    <name type="scientific">Thermosynechococcus vestitus (strain NIES-2133 / IAM M-273 / BP-1)</name>
    <dbReference type="NCBI Taxonomy" id="197221"/>
    <lineage>
        <taxon>Bacteria</taxon>
        <taxon>Bacillati</taxon>
        <taxon>Cyanobacteriota</taxon>
        <taxon>Cyanophyceae</taxon>
        <taxon>Acaryochloridales</taxon>
        <taxon>Thermosynechococcaceae</taxon>
        <taxon>Thermosynechococcus</taxon>
    </lineage>
</organism>
<feature type="domain" description="R3H" evidence="1">
    <location>
        <begin position="97"/>
        <end position="164"/>
    </location>
</feature>
<accession>Q8DL97</accession>
<dbReference type="PANTHER" id="PTHR35800">
    <property type="entry name" value="PROTEIN JAG"/>
    <property type="match status" value="1"/>
</dbReference>
<evidence type="ECO:0000259" key="1">
    <source>
        <dbReference type="PROSITE" id="PS51061"/>
    </source>
</evidence>
<dbReference type="Pfam" id="PF01424">
    <property type="entry name" value="R3H"/>
    <property type="match status" value="1"/>
</dbReference>
<dbReference type="InterPro" id="IPR036867">
    <property type="entry name" value="R3H_dom_sf"/>
</dbReference>
<dbReference type="Gene3D" id="3.30.1370.50">
    <property type="entry name" value="R3H-like domain"/>
    <property type="match status" value="1"/>
</dbReference>
<dbReference type="KEGG" id="tel:tll0599"/>
<dbReference type="GO" id="GO:0003723">
    <property type="term" value="F:RNA binding"/>
    <property type="evidence" value="ECO:0007669"/>
    <property type="project" value="InterPro"/>
</dbReference>
<dbReference type="InterPro" id="IPR039247">
    <property type="entry name" value="KhpB"/>
</dbReference>
<sequence length="178" mass="19522">MTADPIAAGCAWLEQALALAGFKTTVAVVESPLAGVVPGHWLEIDRQSLSTAQIESLLANNAQALDALQYLLNATLNLGRSREEQTAFTLELAGYRRARYRQLQKIAHRVAARVLDTGKPVEIRSLSAAERRVVHSLIRLESDRLETFSHGEEPDRRLVVQLAQGTEAEVTADALEQV</sequence>
<reference evidence="2 3" key="1">
    <citation type="journal article" date="2002" name="DNA Res.">
        <title>Complete genome structure of the thermophilic cyanobacterium Thermosynechococcus elongatus BP-1.</title>
        <authorList>
            <person name="Nakamura Y."/>
            <person name="Kaneko T."/>
            <person name="Sato S."/>
            <person name="Ikeuchi M."/>
            <person name="Katoh H."/>
            <person name="Sasamoto S."/>
            <person name="Watanabe A."/>
            <person name="Iriguchi M."/>
            <person name="Kawashima K."/>
            <person name="Kimura T."/>
            <person name="Kishida Y."/>
            <person name="Kiyokawa C."/>
            <person name="Kohara M."/>
            <person name="Matsumoto M."/>
            <person name="Matsuno A."/>
            <person name="Nakazaki N."/>
            <person name="Shimpo S."/>
            <person name="Sugimoto M."/>
            <person name="Takeuchi C."/>
            <person name="Yamada M."/>
            <person name="Tabata S."/>
        </authorList>
    </citation>
    <scope>NUCLEOTIDE SEQUENCE [LARGE SCALE GENOMIC DNA]</scope>
    <source>
        <strain evidence="3">IAM M-273 / NIES-2133 / BP-1</strain>
    </source>
</reference>
<dbReference type="RefSeq" id="WP_011056447.1">
    <property type="nucleotide sequence ID" value="NC_004113.1"/>
</dbReference>
<dbReference type="PROSITE" id="PS51061">
    <property type="entry name" value="R3H"/>
    <property type="match status" value="1"/>
</dbReference>
<dbReference type="EnsemblBacteria" id="BAC08151">
    <property type="protein sequence ID" value="BAC08151"/>
    <property type="gene ID" value="BAC08151"/>
</dbReference>
<evidence type="ECO:0000313" key="3">
    <source>
        <dbReference type="Proteomes" id="UP000000440"/>
    </source>
</evidence>
<dbReference type="eggNOG" id="COG1847">
    <property type="taxonomic scope" value="Bacteria"/>
</dbReference>
<proteinExistence type="predicted"/>
<name>Q8DL97_THEVB</name>
<dbReference type="AlphaFoldDB" id="Q8DL97"/>
<dbReference type="SMART" id="SM00393">
    <property type="entry name" value="R3H"/>
    <property type="match status" value="1"/>
</dbReference>
<dbReference type="EMBL" id="BA000039">
    <property type="protein sequence ID" value="BAC08151.1"/>
    <property type="molecule type" value="Genomic_DNA"/>
</dbReference>
<dbReference type="CDD" id="cd02644">
    <property type="entry name" value="R3H_jag"/>
    <property type="match status" value="1"/>
</dbReference>
<keyword evidence="3" id="KW-1185">Reference proteome</keyword>
<dbReference type="InterPro" id="IPR015946">
    <property type="entry name" value="KH_dom-like_a/b"/>
</dbReference>
<evidence type="ECO:0000313" key="2">
    <source>
        <dbReference type="EMBL" id="BAC08151.1"/>
    </source>
</evidence>
<protein>
    <submittedName>
        <fullName evidence="2">Tll0599 protein</fullName>
    </submittedName>
</protein>